<evidence type="ECO:0000256" key="1">
    <source>
        <dbReference type="SAM" id="SignalP"/>
    </source>
</evidence>
<dbReference type="RefSeq" id="WP_149431683.1">
    <property type="nucleotide sequence ID" value="NZ_VLNY01000009.1"/>
</dbReference>
<proteinExistence type="predicted"/>
<keyword evidence="1" id="KW-0732">Signal</keyword>
<organism evidence="2 3">
    <name type="scientific">Antrihabitans cavernicola</name>
    <dbReference type="NCBI Taxonomy" id="2495913"/>
    <lineage>
        <taxon>Bacteria</taxon>
        <taxon>Bacillati</taxon>
        <taxon>Actinomycetota</taxon>
        <taxon>Actinomycetes</taxon>
        <taxon>Mycobacteriales</taxon>
        <taxon>Nocardiaceae</taxon>
        <taxon>Antrihabitans</taxon>
    </lineage>
</organism>
<gene>
    <name evidence="2" type="ORF">FOY51_18160</name>
</gene>
<evidence type="ECO:0008006" key="4">
    <source>
        <dbReference type="Google" id="ProtNLM"/>
    </source>
</evidence>
<name>A0A5A7S5N1_9NOCA</name>
<feature type="signal peptide" evidence="1">
    <location>
        <begin position="1"/>
        <end position="27"/>
    </location>
</feature>
<sequence length="225" mass="23847">MLRPALLIAATLCVVVTSGCSSSTVLGAAYPTSDPYRHRLIDQLDLPVDRFDGWEVVDSSRQPDPRAKTGTMSAVVPADCAPDSALTKKSDAVVYGGTRWTGATGTGPGGERFDASLYASNDAPVSDIVTFVDACRHVSFVTDLGPGTVDINPYTPRDRGEFTDVTGYSTAKPQPQPPGITSTATIVGRSDSMTLVVSFSNPGPLDRDRVDAVWKTATDKFGRTE</sequence>
<feature type="chain" id="PRO_5023045267" description="Sensor domain-containing protein" evidence="1">
    <location>
        <begin position="28"/>
        <end position="225"/>
    </location>
</feature>
<dbReference type="Proteomes" id="UP000322244">
    <property type="component" value="Unassembled WGS sequence"/>
</dbReference>
<accession>A0A5A7S5N1</accession>
<keyword evidence="3" id="KW-1185">Reference proteome</keyword>
<evidence type="ECO:0000313" key="2">
    <source>
        <dbReference type="EMBL" id="KAA0021478.1"/>
    </source>
</evidence>
<dbReference type="EMBL" id="VLNY01000009">
    <property type="protein sequence ID" value="KAA0021478.1"/>
    <property type="molecule type" value="Genomic_DNA"/>
</dbReference>
<comment type="caution">
    <text evidence="2">The sequence shown here is derived from an EMBL/GenBank/DDBJ whole genome shotgun (WGS) entry which is preliminary data.</text>
</comment>
<evidence type="ECO:0000313" key="3">
    <source>
        <dbReference type="Proteomes" id="UP000322244"/>
    </source>
</evidence>
<protein>
    <recommendedName>
        <fullName evidence="4">Sensor domain-containing protein</fullName>
    </recommendedName>
</protein>
<dbReference type="AlphaFoldDB" id="A0A5A7S5N1"/>
<reference evidence="2 3" key="1">
    <citation type="submission" date="2019-07" db="EMBL/GenBank/DDBJ databases">
        <title>Rhodococcus cavernicolus sp. nov., isolated from a cave.</title>
        <authorList>
            <person name="Lee S.D."/>
        </authorList>
    </citation>
    <scope>NUCLEOTIDE SEQUENCE [LARGE SCALE GENOMIC DNA]</scope>
    <source>
        <strain evidence="2 3">C1-24</strain>
    </source>
</reference>
<dbReference type="PROSITE" id="PS51257">
    <property type="entry name" value="PROKAR_LIPOPROTEIN"/>
    <property type="match status" value="1"/>
</dbReference>